<sequence>KYADDAKVIYIETIYPQLVGHPTISNYRQYILPDLVKKAKKSLFCLNNDAVNTVYINQKNSSESITLKPSNPFEALKIKKI</sequence>
<reference evidence="1" key="1">
    <citation type="submission" date="2022-10" db="EMBL/GenBank/DDBJ databases">
        <authorList>
            <person name="Botero Cardona J."/>
        </authorList>
    </citation>
    <scope>NUCLEOTIDE SEQUENCE</scope>
    <source>
        <strain evidence="1">LMG 31819</strain>
    </source>
</reference>
<dbReference type="RefSeq" id="WP_271807742.1">
    <property type="nucleotide sequence ID" value="NZ_CAMXCM010000035.1"/>
</dbReference>
<gene>
    <name evidence="1" type="ORF">R53530_LOCUS2445</name>
</gene>
<feature type="non-terminal residue" evidence="1">
    <location>
        <position position="1"/>
    </location>
</feature>
<dbReference type="AlphaFoldDB" id="A0A9W4TRD7"/>
<evidence type="ECO:0000313" key="2">
    <source>
        <dbReference type="Proteomes" id="UP001154255"/>
    </source>
</evidence>
<dbReference type="EMBL" id="CAMXCM010000035">
    <property type="protein sequence ID" value="CAI3960944.1"/>
    <property type="molecule type" value="Genomic_DNA"/>
</dbReference>
<accession>A0A9W4TRD7</accession>
<name>A0A9W4TRD7_9PROT</name>
<proteinExistence type="predicted"/>
<protein>
    <submittedName>
        <fullName evidence="1">Uncharacterized protein</fullName>
    </submittedName>
</protein>
<evidence type="ECO:0000313" key="1">
    <source>
        <dbReference type="EMBL" id="CAI3960944.1"/>
    </source>
</evidence>
<dbReference type="Proteomes" id="UP001154255">
    <property type="component" value="Unassembled WGS sequence"/>
</dbReference>
<comment type="caution">
    <text evidence="1">The sequence shown here is derived from an EMBL/GenBank/DDBJ whole genome shotgun (WGS) entry which is preliminary data.</text>
</comment>
<organism evidence="1 2">
    <name type="scientific">Commensalibacter communis</name>
    <dbReference type="NCBI Taxonomy" id="2972786"/>
    <lineage>
        <taxon>Bacteria</taxon>
        <taxon>Pseudomonadati</taxon>
        <taxon>Pseudomonadota</taxon>
        <taxon>Alphaproteobacteria</taxon>
        <taxon>Acetobacterales</taxon>
        <taxon>Acetobacteraceae</taxon>
    </lineage>
</organism>